<protein>
    <submittedName>
        <fullName evidence="7">Amino acid permease</fullName>
    </submittedName>
</protein>
<dbReference type="Pfam" id="PF13520">
    <property type="entry name" value="AA_permease_2"/>
    <property type="match status" value="1"/>
</dbReference>
<feature type="transmembrane region" description="Helical" evidence="6">
    <location>
        <begin position="183"/>
        <end position="205"/>
    </location>
</feature>
<name>A0ABP8GM59_9BACT</name>
<dbReference type="PANTHER" id="PTHR43243:SF4">
    <property type="entry name" value="CATIONIC AMINO ACID TRANSPORTER 4"/>
    <property type="match status" value="1"/>
</dbReference>
<sequence length="483" mass="51478">MKSLVALQQEAAASGALKRSLGAFQLIAIGIGVIIGAGLFSLTGIAAANNAGPAVTLSFLLAAVGCAFSALCYAEFAAMVPVAGSAYTYAYATFGRLFAWIIGWDLILEYSVGAATVGISWSQYLVKFLGSYGIHLPPRLLASPFETVTLADGSIVNGFINLPAVLVIVLMTAVIIRGTRGSALFNAVVVTLKVGVVLVFIALGWKHIDPANYSPYIPQNTGSFGSYGWSGILRGAGVVFFVFIGFDIVATMAQETKRPQRNMPIGIIGSLLVCTVLFMLFGHVLTGLAHYTEFRNSAAPVAIAIAETPYPWLAQAIIGAILVGYTSVNLVDLLGQSRVFFSMSRDGLLPPVFARLHPRHATPYKSNLLLCVFISLFAGFVPIRVVGELTSIGTLLAFIMVCAGIIILRKKQPDVHRPFRTPLVPLVPILGIVSCLAMMVSLPGDTWLRLIVWLAIGLGIYFLYGRKRPATDGSDIQGTETTS</sequence>
<dbReference type="EMBL" id="BAABGY010000006">
    <property type="protein sequence ID" value="GAA4326632.1"/>
    <property type="molecule type" value="Genomic_DNA"/>
</dbReference>
<feature type="transmembrane region" description="Helical" evidence="6">
    <location>
        <begin position="368"/>
        <end position="386"/>
    </location>
</feature>
<dbReference type="PANTHER" id="PTHR43243">
    <property type="entry name" value="INNER MEMBRANE TRANSPORTER YGJI-RELATED"/>
    <property type="match status" value="1"/>
</dbReference>
<feature type="transmembrane region" description="Helical" evidence="6">
    <location>
        <begin position="232"/>
        <end position="253"/>
    </location>
</feature>
<feature type="transmembrane region" description="Helical" evidence="6">
    <location>
        <begin position="265"/>
        <end position="292"/>
    </location>
</feature>
<evidence type="ECO:0000256" key="2">
    <source>
        <dbReference type="ARBA" id="ARBA00022448"/>
    </source>
</evidence>
<dbReference type="Proteomes" id="UP001501725">
    <property type="component" value="Unassembled WGS sequence"/>
</dbReference>
<evidence type="ECO:0000256" key="6">
    <source>
        <dbReference type="SAM" id="Phobius"/>
    </source>
</evidence>
<keyword evidence="3 6" id="KW-0812">Transmembrane</keyword>
<evidence type="ECO:0000256" key="5">
    <source>
        <dbReference type="ARBA" id="ARBA00023136"/>
    </source>
</evidence>
<comment type="subcellular location">
    <subcellularLocation>
        <location evidence="1">Membrane</location>
        <topology evidence="1">Multi-pass membrane protein</topology>
    </subcellularLocation>
</comment>
<feature type="transmembrane region" description="Helical" evidence="6">
    <location>
        <begin position="54"/>
        <end position="76"/>
    </location>
</feature>
<feature type="transmembrane region" description="Helical" evidence="6">
    <location>
        <begin position="421"/>
        <end position="440"/>
    </location>
</feature>
<feature type="transmembrane region" description="Helical" evidence="6">
    <location>
        <begin position="97"/>
        <end position="121"/>
    </location>
</feature>
<keyword evidence="5 6" id="KW-0472">Membrane</keyword>
<reference evidence="8" key="1">
    <citation type="journal article" date="2019" name="Int. J. Syst. Evol. Microbiol.">
        <title>The Global Catalogue of Microorganisms (GCM) 10K type strain sequencing project: providing services to taxonomists for standard genome sequencing and annotation.</title>
        <authorList>
            <consortium name="The Broad Institute Genomics Platform"/>
            <consortium name="The Broad Institute Genome Sequencing Center for Infectious Disease"/>
            <person name="Wu L."/>
            <person name="Ma J."/>
        </authorList>
    </citation>
    <scope>NUCLEOTIDE SEQUENCE [LARGE SCALE GENOMIC DNA]</scope>
    <source>
        <strain evidence="8">JCM 17919</strain>
    </source>
</reference>
<keyword evidence="2" id="KW-0813">Transport</keyword>
<dbReference type="Gene3D" id="1.20.1740.10">
    <property type="entry name" value="Amino acid/polyamine transporter I"/>
    <property type="match status" value="1"/>
</dbReference>
<keyword evidence="4 6" id="KW-1133">Transmembrane helix</keyword>
<accession>A0ABP8GM59</accession>
<evidence type="ECO:0000313" key="7">
    <source>
        <dbReference type="EMBL" id="GAA4326632.1"/>
    </source>
</evidence>
<organism evidence="7 8">
    <name type="scientific">Flaviaesturariibacter amylovorans</name>
    <dbReference type="NCBI Taxonomy" id="1084520"/>
    <lineage>
        <taxon>Bacteria</taxon>
        <taxon>Pseudomonadati</taxon>
        <taxon>Bacteroidota</taxon>
        <taxon>Chitinophagia</taxon>
        <taxon>Chitinophagales</taxon>
        <taxon>Chitinophagaceae</taxon>
        <taxon>Flaviaestuariibacter</taxon>
    </lineage>
</organism>
<dbReference type="RefSeq" id="WP_345254821.1">
    <property type="nucleotide sequence ID" value="NZ_BAABGY010000006.1"/>
</dbReference>
<evidence type="ECO:0000313" key="8">
    <source>
        <dbReference type="Proteomes" id="UP001501725"/>
    </source>
</evidence>
<feature type="transmembrane region" description="Helical" evidence="6">
    <location>
        <begin position="446"/>
        <end position="464"/>
    </location>
</feature>
<evidence type="ECO:0000256" key="3">
    <source>
        <dbReference type="ARBA" id="ARBA00022692"/>
    </source>
</evidence>
<feature type="transmembrane region" description="Helical" evidence="6">
    <location>
        <begin position="392"/>
        <end position="409"/>
    </location>
</feature>
<feature type="transmembrane region" description="Helical" evidence="6">
    <location>
        <begin position="21"/>
        <end position="48"/>
    </location>
</feature>
<evidence type="ECO:0000256" key="4">
    <source>
        <dbReference type="ARBA" id="ARBA00022989"/>
    </source>
</evidence>
<feature type="transmembrane region" description="Helical" evidence="6">
    <location>
        <begin position="155"/>
        <end position="176"/>
    </location>
</feature>
<dbReference type="PIRSF" id="PIRSF006060">
    <property type="entry name" value="AA_transporter"/>
    <property type="match status" value="1"/>
</dbReference>
<keyword evidence="8" id="KW-1185">Reference proteome</keyword>
<gene>
    <name evidence="7" type="ORF">GCM10023184_15390</name>
</gene>
<proteinExistence type="predicted"/>
<evidence type="ECO:0000256" key="1">
    <source>
        <dbReference type="ARBA" id="ARBA00004141"/>
    </source>
</evidence>
<comment type="caution">
    <text evidence="7">The sequence shown here is derived from an EMBL/GenBank/DDBJ whole genome shotgun (WGS) entry which is preliminary data.</text>
</comment>
<dbReference type="InterPro" id="IPR002293">
    <property type="entry name" value="AA/rel_permease1"/>
</dbReference>
<feature type="transmembrane region" description="Helical" evidence="6">
    <location>
        <begin position="312"/>
        <end position="335"/>
    </location>
</feature>